<evidence type="ECO:0000313" key="3">
    <source>
        <dbReference type="Proteomes" id="UP000182360"/>
    </source>
</evidence>
<sequence length="243" mass="28504">MKILCVSDYVDPLIYNQNVKEAFADIDLILCAGDLPMDYVDFIVSVFNKPTYFVFGNHDLKEYHLYHRESRLDGSRFTKSYDQSIHGHGATYLGFKCFINDNLVFEDPQTGKKTPLLIAGASGTVRYNNGLCQFTEAQMKFKLLKLVPKLIYNKLRYGRYLDIFMTHASPRHIHDHEDPCHLGFECYNWFLERFKPTYMVHGHIHLYDLREERIGKYYDSTVVNAYAHYVIELPMKTTEQKDN</sequence>
<name>A0A1H9AFN4_9SPIR</name>
<dbReference type="Gene3D" id="3.60.21.10">
    <property type="match status" value="1"/>
</dbReference>
<reference evidence="2 3" key="1">
    <citation type="submission" date="2016-10" db="EMBL/GenBank/DDBJ databases">
        <authorList>
            <person name="de Groot N.N."/>
        </authorList>
    </citation>
    <scope>NUCLEOTIDE SEQUENCE [LARGE SCALE GENOMIC DNA]</scope>
    <source>
        <strain evidence="2 3">B25</strain>
    </source>
</reference>
<dbReference type="RefSeq" id="WP_074640254.1">
    <property type="nucleotide sequence ID" value="NZ_FOFU01000001.1"/>
</dbReference>
<proteinExistence type="predicted"/>
<dbReference type="EMBL" id="FOFU01000001">
    <property type="protein sequence ID" value="SEP75307.1"/>
    <property type="molecule type" value="Genomic_DNA"/>
</dbReference>
<evidence type="ECO:0000313" key="2">
    <source>
        <dbReference type="EMBL" id="SEP75307.1"/>
    </source>
</evidence>
<dbReference type="STRING" id="163.SAMN04487775_104131"/>
<dbReference type="OrthoDB" id="9783591at2"/>
<gene>
    <name evidence="2" type="ORF">SAMN04487977_101315</name>
</gene>
<dbReference type="AlphaFoldDB" id="A0A1H9AFN4"/>
<feature type="domain" description="Calcineurin-like phosphoesterase" evidence="1">
    <location>
        <begin position="1"/>
        <end position="206"/>
    </location>
</feature>
<dbReference type="GO" id="GO:0016787">
    <property type="term" value="F:hydrolase activity"/>
    <property type="evidence" value="ECO:0007669"/>
    <property type="project" value="InterPro"/>
</dbReference>
<dbReference type="SUPFAM" id="SSF56300">
    <property type="entry name" value="Metallo-dependent phosphatases"/>
    <property type="match status" value="1"/>
</dbReference>
<dbReference type="Proteomes" id="UP000182360">
    <property type="component" value="Unassembled WGS sequence"/>
</dbReference>
<protein>
    <submittedName>
        <fullName evidence="2">Predicted phosphoesterase</fullName>
    </submittedName>
</protein>
<keyword evidence="3" id="KW-1185">Reference proteome</keyword>
<accession>A0A1H9AFN4</accession>
<dbReference type="Pfam" id="PF00149">
    <property type="entry name" value="Metallophos"/>
    <property type="match status" value="1"/>
</dbReference>
<dbReference type="InterPro" id="IPR029052">
    <property type="entry name" value="Metallo-depent_PP-like"/>
</dbReference>
<organism evidence="2 3">
    <name type="scientific">Treponema bryantii</name>
    <dbReference type="NCBI Taxonomy" id="163"/>
    <lineage>
        <taxon>Bacteria</taxon>
        <taxon>Pseudomonadati</taxon>
        <taxon>Spirochaetota</taxon>
        <taxon>Spirochaetia</taxon>
        <taxon>Spirochaetales</taxon>
        <taxon>Treponemataceae</taxon>
        <taxon>Treponema</taxon>
    </lineage>
</organism>
<evidence type="ECO:0000259" key="1">
    <source>
        <dbReference type="Pfam" id="PF00149"/>
    </source>
</evidence>
<dbReference type="InterPro" id="IPR004843">
    <property type="entry name" value="Calcineurin-like_PHP"/>
</dbReference>